<gene>
    <name evidence="2" type="ORF">C7S20_03250</name>
</gene>
<evidence type="ECO:0000313" key="3">
    <source>
        <dbReference type="Proteomes" id="UP000241507"/>
    </source>
</evidence>
<proteinExistence type="predicted"/>
<dbReference type="Proteomes" id="UP000241507">
    <property type="component" value="Chromosome"/>
</dbReference>
<dbReference type="OrthoDB" id="965798at2"/>
<feature type="transmembrane region" description="Helical" evidence="1">
    <location>
        <begin position="16"/>
        <end position="38"/>
    </location>
</feature>
<dbReference type="RefSeq" id="WP_107011129.1">
    <property type="nucleotide sequence ID" value="NZ_CP028136.1"/>
</dbReference>
<keyword evidence="1" id="KW-0812">Transmembrane</keyword>
<protein>
    <submittedName>
        <fullName evidence="2">CcoQ/FixQ family Cbb3-type cytochrome c oxidase assembly chaperone</fullName>
    </submittedName>
</protein>
<dbReference type="EMBL" id="CP028136">
    <property type="protein sequence ID" value="AVR44351.1"/>
    <property type="molecule type" value="Genomic_DNA"/>
</dbReference>
<keyword evidence="3" id="KW-1185">Reference proteome</keyword>
<keyword evidence="1" id="KW-0472">Membrane</keyword>
<sequence length="69" mass="7955">MLKYVKGPLESIDGVAIYPIISLLIFFIFFAALFFWVVTARKEYINEVSQLPLEKEEADQENSLDLTIN</sequence>
<keyword evidence="1" id="KW-1133">Transmembrane helix</keyword>
<name>A0A2R3Z243_9FLAO</name>
<accession>A0A2R3Z243</accession>
<evidence type="ECO:0000256" key="1">
    <source>
        <dbReference type="SAM" id="Phobius"/>
    </source>
</evidence>
<reference evidence="3" key="1">
    <citation type="submission" date="2018-03" db="EMBL/GenBank/DDBJ databases">
        <title>Gramella fulva sp. nov., isolated from a dry surface of tidal flat.</title>
        <authorList>
            <person name="Hwang S.H."/>
            <person name="Hwang W.M."/>
            <person name="Kang K."/>
            <person name="Ahn T.-Y."/>
        </authorList>
    </citation>
    <scope>NUCLEOTIDE SEQUENCE [LARGE SCALE GENOMIC DNA]</scope>
    <source>
        <strain evidence="3">SH35</strain>
    </source>
</reference>
<dbReference type="AlphaFoldDB" id="A0A2R3Z243"/>
<evidence type="ECO:0000313" key="2">
    <source>
        <dbReference type="EMBL" id="AVR44351.1"/>
    </source>
</evidence>
<organism evidence="2 3">
    <name type="scientific">Christiangramia fulva</name>
    <dbReference type="NCBI Taxonomy" id="2126553"/>
    <lineage>
        <taxon>Bacteria</taxon>
        <taxon>Pseudomonadati</taxon>
        <taxon>Bacteroidota</taxon>
        <taxon>Flavobacteriia</taxon>
        <taxon>Flavobacteriales</taxon>
        <taxon>Flavobacteriaceae</taxon>
        <taxon>Christiangramia</taxon>
    </lineage>
</organism>
<dbReference type="KEGG" id="grs:C7S20_03250"/>